<feature type="signal peptide" evidence="1">
    <location>
        <begin position="1"/>
        <end position="20"/>
    </location>
</feature>
<sequence>MRHFWLLVMVCLGTCLSQLSCVNPADLLLRGTLDVVVIDGTLTNLAESQVIQLNRSKADPLTGLPGSVPLTKAIVEVVVDSSEVVTAHETLDGRYQLPSDFKGQIGHAYQLRVTLPGGTHYESTQQVMPAAPPITTVKAQFNPTSLPSSQIGGYTAAHELSIDTQDPLSQANFYRWDWKLWEKQEWCRTCVQGQYSINNVQTLFSANGLPYYQTGDSLVEDCFYPPPVIQGYTPIPYFVYDYTCRTQCWAILYSHQLNVFADTYSNGGMISNRQVAQIPFYQHTPCLVEIRQSALTPVAYRFYKQFQEQTQSNGGVADSPPSAIVGNIQNVANPQESVVGFFTASAVSTNRYWLDRKDTQGIPPGLFVALNGREPIPEPSFPSAPVITIITTIANKPPYTAVCSPTDSRTPVKPVGWRD</sequence>
<dbReference type="InterPro" id="IPR025345">
    <property type="entry name" value="DUF4249"/>
</dbReference>
<gene>
    <name evidence="2" type="ORF">CWM47_21380</name>
</gene>
<protein>
    <submittedName>
        <fullName evidence="2">DUF4249 domain-containing protein</fullName>
    </submittedName>
</protein>
<dbReference type="AlphaFoldDB" id="A0A2K8ZC46"/>
<keyword evidence="3" id="KW-1185">Reference proteome</keyword>
<organism evidence="2 3">
    <name type="scientific">Spirosoma pollinicola</name>
    <dbReference type="NCBI Taxonomy" id="2057025"/>
    <lineage>
        <taxon>Bacteria</taxon>
        <taxon>Pseudomonadati</taxon>
        <taxon>Bacteroidota</taxon>
        <taxon>Cytophagia</taxon>
        <taxon>Cytophagales</taxon>
        <taxon>Cytophagaceae</taxon>
        <taxon>Spirosoma</taxon>
    </lineage>
</organism>
<dbReference type="EMBL" id="CP025096">
    <property type="protein sequence ID" value="AUD07414.1"/>
    <property type="molecule type" value="Genomic_DNA"/>
</dbReference>
<dbReference type="RefSeq" id="WP_100993981.1">
    <property type="nucleotide sequence ID" value="NZ_CP025096.1"/>
</dbReference>
<evidence type="ECO:0000313" key="2">
    <source>
        <dbReference type="EMBL" id="AUD07414.1"/>
    </source>
</evidence>
<keyword evidence="1" id="KW-0732">Signal</keyword>
<feature type="chain" id="PRO_5014720154" evidence="1">
    <location>
        <begin position="21"/>
        <end position="419"/>
    </location>
</feature>
<dbReference type="OrthoDB" id="922982at2"/>
<evidence type="ECO:0000313" key="3">
    <source>
        <dbReference type="Proteomes" id="UP000232883"/>
    </source>
</evidence>
<name>A0A2K8ZC46_9BACT</name>
<proteinExistence type="predicted"/>
<dbReference type="KEGG" id="spir:CWM47_21380"/>
<evidence type="ECO:0000256" key="1">
    <source>
        <dbReference type="SAM" id="SignalP"/>
    </source>
</evidence>
<dbReference type="Pfam" id="PF14054">
    <property type="entry name" value="DUF4249"/>
    <property type="match status" value="1"/>
</dbReference>
<accession>A0A2K8ZC46</accession>
<dbReference type="Proteomes" id="UP000232883">
    <property type="component" value="Chromosome"/>
</dbReference>
<reference evidence="2 3" key="1">
    <citation type="submission" date="2017-11" db="EMBL/GenBank/DDBJ databases">
        <title>Taxonomic description and genome sequences of Spirosoma HA7 sp. nov., isolated from pollen microhabitat of Corylus avellana.</title>
        <authorList>
            <person name="Ambika Manirajan B."/>
            <person name="Suarez C."/>
            <person name="Ratering S."/>
            <person name="Geissler-Plaum R."/>
            <person name="Cardinale M."/>
            <person name="Sylvia S."/>
        </authorList>
    </citation>
    <scope>NUCLEOTIDE SEQUENCE [LARGE SCALE GENOMIC DNA]</scope>
    <source>
        <strain evidence="2 3">HA7</strain>
    </source>
</reference>